<dbReference type="EMBL" id="JABANP010000583">
    <property type="protein sequence ID" value="KAF4680692.1"/>
    <property type="molecule type" value="Genomic_DNA"/>
</dbReference>
<name>A0A7J6N9V9_PEROL</name>
<protein>
    <submittedName>
        <fullName evidence="1">Uncharacterized protein</fullName>
    </submittedName>
</protein>
<gene>
    <name evidence="1" type="ORF">FOZ60_013109</name>
</gene>
<proteinExistence type="predicted"/>
<accession>A0A7J6N9V9</accession>
<dbReference type="AlphaFoldDB" id="A0A7J6N9V9"/>
<evidence type="ECO:0000313" key="2">
    <source>
        <dbReference type="Proteomes" id="UP000541610"/>
    </source>
</evidence>
<evidence type="ECO:0000313" key="1">
    <source>
        <dbReference type="EMBL" id="KAF4680692.1"/>
    </source>
</evidence>
<dbReference type="Proteomes" id="UP000541610">
    <property type="component" value="Unassembled WGS sequence"/>
</dbReference>
<sequence>MLDNPTNRLGSSIIPIIPQPTGIAFAYHEGLDLILEDDLLGSEPSVHRLMMIEVAGNTPVKPRLAHGLTVVAAVEREAPTLSRNLSPYDITEALSALVGAFTPEAPATARATWWTPRVGKLKAKFQRAQWRYHRHKREHAPLRFITVREVTSAASAVVFGRAMTPAHRFRCDEATSPGRGWPGEYPSISTGLWRTERKHRKAFNRLMKAIMEHLDVTAAAQQD</sequence>
<organism evidence="1 2">
    <name type="scientific">Perkinsus olseni</name>
    <name type="common">Perkinsus atlanticus</name>
    <dbReference type="NCBI Taxonomy" id="32597"/>
    <lineage>
        <taxon>Eukaryota</taxon>
        <taxon>Sar</taxon>
        <taxon>Alveolata</taxon>
        <taxon>Perkinsozoa</taxon>
        <taxon>Perkinsea</taxon>
        <taxon>Perkinsida</taxon>
        <taxon>Perkinsidae</taxon>
        <taxon>Perkinsus</taxon>
    </lineage>
</organism>
<reference evidence="1 2" key="1">
    <citation type="submission" date="2020-04" db="EMBL/GenBank/DDBJ databases">
        <title>Perkinsus olseni comparative genomics.</title>
        <authorList>
            <person name="Bogema D.R."/>
        </authorList>
    </citation>
    <scope>NUCLEOTIDE SEQUENCE [LARGE SCALE GENOMIC DNA]</scope>
    <source>
        <strain evidence="1">00978-12</strain>
    </source>
</reference>
<comment type="caution">
    <text evidence="1">The sequence shown here is derived from an EMBL/GenBank/DDBJ whole genome shotgun (WGS) entry which is preliminary data.</text>
</comment>
<feature type="non-terminal residue" evidence="1">
    <location>
        <position position="1"/>
    </location>
</feature>